<dbReference type="RefSeq" id="WP_094222631.1">
    <property type="nucleotide sequence ID" value="NZ_MCGQ01000076.1"/>
</dbReference>
<keyword evidence="2" id="KW-1185">Reference proteome</keyword>
<name>A0A233RV56_STRDA</name>
<dbReference type="OrthoDB" id="4222607at2"/>
<comment type="caution">
    <text evidence="1">The sequence shown here is derived from an EMBL/GenBank/DDBJ whole genome shotgun (WGS) entry which is preliminary data.</text>
</comment>
<evidence type="ECO:0000313" key="2">
    <source>
        <dbReference type="Proteomes" id="UP000215483"/>
    </source>
</evidence>
<accession>A0A233RV56</accession>
<dbReference type="Proteomes" id="UP000215483">
    <property type="component" value="Unassembled WGS sequence"/>
</dbReference>
<evidence type="ECO:0000313" key="1">
    <source>
        <dbReference type="EMBL" id="OXY87274.1"/>
    </source>
</evidence>
<gene>
    <name evidence="1" type="ORF">BEK98_44005</name>
</gene>
<dbReference type="AlphaFoldDB" id="A0A233RV56"/>
<protein>
    <recommendedName>
        <fullName evidence="3">PknH-like extracellular domain-containing protein</fullName>
    </recommendedName>
</protein>
<sequence length="237" mass="24188">MSPRSATTSATGRRRLATLPVVVAVLAGTALAGCDSARHRPDNAAPTHAPATATSTGTAALSAALLTTAELPAGYVKTVLRDDPPTRSDRPGCLTALNSLESSRGSHPGAVEARVTFAMSQSGPFLQQVLRRLPGSGAQQELKQATSVLSGCPEFAIGWSDGTTGTERVVPHGSAGIGNASWHATVTATTGTFTVEETLVLVVVGRTLLVISDAGSPTAPERSRTLALARTAASRIV</sequence>
<proteinExistence type="predicted"/>
<organism evidence="1 2">
    <name type="scientific">Streptomyces diastatochromogenes</name>
    <dbReference type="NCBI Taxonomy" id="42236"/>
    <lineage>
        <taxon>Bacteria</taxon>
        <taxon>Bacillati</taxon>
        <taxon>Actinomycetota</taxon>
        <taxon>Actinomycetes</taxon>
        <taxon>Kitasatosporales</taxon>
        <taxon>Streptomycetaceae</taxon>
        <taxon>Streptomyces</taxon>
    </lineage>
</organism>
<dbReference type="EMBL" id="MCGQ01000076">
    <property type="protein sequence ID" value="OXY87274.1"/>
    <property type="molecule type" value="Genomic_DNA"/>
</dbReference>
<dbReference type="PROSITE" id="PS51257">
    <property type="entry name" value="PROKAR_LIPOPROTEIN"/>
    <property type="match status" value="1"/>
</dbReference>
<reference evidence="1 2" key="1">
    <citation type="submission" date="2016-07" db="EMBL/GenBank/DDBJ databases">
        <title>Draft genome of Streptomyces diastatochromogenes.</title>
        <authorList>
            <person name="Podduturi R."/>
            <person name="Lukassen M.B."/>
            <person name="Clausen N."/>
            <person name="Nielsen J.L."/>
            <person name="Jorgensen N.O."/>
        </authorList>
    </citation>
    <scope>NUCLEOTIDE SEQUENCE [LARGE SCALE GENOMIC DNA]</scope>
    <source>
        <strain evidence="1 2">DSM 40608</strain>
    </source>
</reference>
<evidence type="ECO:0008006" key="3">
    <source>
        <dbReference type="Google" id="ProtNLM"/>
    </source>
</evidence>